<feature type="signal peptide" evidence="1">
    <location>
        <begin position="1"/>
        <end position="25"/>
    </location>
</feature>
<dbReference type="Pfam" id="PF13557">
    <property type="entry name" value="Phenol_MetA_deg"/>
    <property type="match status" value="1"/>
</dbReference>
<evidence type="ECO:0000256" key="1">
    <source>
        <dbReference type="SAM" id="SignalP"/>
    </source>
</evidence>
<sequence>MIRSKILTRLCALMFCMAQPGVARATEGGQFYGPIGGVDQRAALIPQPGTYGLFQYVHSRSKEYVGPDDKTHPGIPDFKLDFDMPNLSILHVWDRTLWGGNVASILSVSYARSCAAMGAGEVCESSVFDTYVEPLYWGRHLGLKGARPPSSDPATWQLPYGLSVGVGLAFMVPTGSYEVGRITQTSGNALITIPHVDFTYVTGKGTEFSGRISYNISQKNDDAGYKNGDVIGGDFSISQYFGLWQIGPSLTLARQLEDDKSDDPLIAASMLDGNRMTLVQPGLVFTRYFPQKNLVTSLKLVTDLYDENRTKTDYGFVLRVGFKF</sequence>
<gene>
    <name evidence="2" type="ORF">GGR17_001487</name>
</gene>
<accession>A0A840CFX9</accession>
<dbReference type="AlphaFoldDB" id="A0A840CFX9"/>
<evidence type="ECO:0000313" key="2">
    <source>
        <dbReference type="EMBL" id="MBB4021696.1"/>
    </source>
</evidence>
<proteinExistence type="predicted"/>
<name>A0A840CFX9_9RHOB</name>
<dbReference type="InterPro" id="IPR025737">
    <property type="entry name" value="FApF"/>
</dbReference>
<reference evidence="2" key="1">
    <citation type="submission" date="2020-08" db="EMBL/GenBank/DDBJ databases">
        <title>Genomic Encyclopedia of Type Strains, Phase IV (KMG-IV): sequencing the most valuable type-strain genomes for metagenomic binning, comparative biology and taxonomic classification.</title>
        <authorList>
            <person name="Goeker M."/>
        </authorList>
    </citation>
    <scope>NUCLEOTIDE SEQUENCE [LARGE SCALE GENOMIC DNA]</scope>
    <source>
        <strain evidence="2">DSM 105040</strain>
    </source>
</reference>
<dbReference type="Proteomes" id="UP000585681">
    <property type="component" value="Unassembled WGS sequence"/>
</dbReference>
<comment type="caution">
    <text evidence="2">The sequence shown here is derived from an EMBL/GenBank/DDBJ whole genome shotgun (WGS) entry which is preliminary data.</text>
</comment>
<evidence type="ECO:0000313" key="3">
    <source>
        <dbReference type="Proteomes" id="UP000585681"/>
    </source>
</evidence>
<keyword evidence="3" id="KW-1185">Reference proteome</keyword>
<dbReference type="EMBL" id="JACIEQ010000001">
    <property type="protein sequence ID" value="MBB4021696.1"/>
    <property type="molecule type" value="Genomic_DNA"/>
</dbReference>
<feature type="chain" id="PRO_5032690778" description="Transporter" evidence="1">
    <location>
        <begin position="26"/>
        <end position="324"/>
    </location>
</feature>
<protein>
    <recommendedName>
        <fullName evidence="4">Transporter</fullName>
    </recommendedName>
</protein>
<dbReference type="RefSeq" id="WP_054540218.1">
    <property type="nucleotide sequence ID" value="NZ_JACIEQ010000001.1"/>
</dbReference>
<keyword evidence="1" id="KW-0732">Signal</keyword>
<evidence type="ECO:0008006" key="4">
    <source>
        <dbReference type="Google" id="ProtNLM"/>
    </source>
</evidence>
<organism evidence="2 3">
    <name type="scientific">Actibacterium naphthalenivorans</name>
    <dbReference type="NCBI Taxonomy" id="1614693"/>
    <lineage>
        <taxon>Bacteria</taxon>
        <taxon>Pseudomonadati</taxon>
        <taxon>Pseudomonadota</taxon>
        <taxon>Alphaproteobacteria</taxon>
        <taxon>Rhodobacterales</taxon>
        <taxon>Roseobacteraceae</taxon>
        <taxon>Actibacterium</taxon>
    </lineage>
</organism>